<reference evidence="1 2" key="1">
    <citation type="journal article" date="2023" name="J. Hered.">
        <title>Chromosome-level genome of the wood stork (Mycteria americana) provides insight into avian chromosome evolution.</title>
        <authorList>
            <person name="Flamio R. Jr."/>
            <person name="Ramstad K.M."/>
        </authorList>
    </citation>
    <scope>NUCLEOTIDE SEQUENCE [LARGE SCALE GENOMIC DNA]</scope>
    <source>
        <strain evidence="1">JAX WOST 10</strain>
    </source>
</reference>
<evidence type="ECO:0000313" key="2">
    <source>
        <dbReference type="Proteomes" id="UP001333110"/>
    </source>
</evidence>
<protein>
    <submittedName>
        <fullName evidence="1">Uncharacterized protein</fullName>
    </submittedName>
</protein>
<gene>
    <name evidence="1" type="ORF">QYF61_010949</name>
</gene>
<evidence type="ECO:0000313" key="1">
    <source>
        <dbReference type="EMBL" id="KAK4810176.1"/>
    </source>
</evidence>
<dbReference type="EMBL" id="JAUNZN010000019">
    <property type="protein sequence ID" value="KAK4810176.1"/>
    <property type="molecule type" value="Genomic_DNA"/>
</dbReference>
<sequence>MHNYCQSKPLLMQREAISSRLIICYLGEETDPHLTATSFQAEQPQLPQPLPISLVLQTLHQLRCPSLDTLQPLNVSLVVGGPKLNTVFEVRPHQCPVQGTITALLLLATPFLTQARMPLAFLATWAHYRLIFRWLSTSHATQNTCIANLCCANPTPAQVRENHNGSAMLKVNLITNSPSFGKNSAEVGDETGRCPDYFAVIRVSYLALSCCHSTHTLVADFNGNVLGVRTAPLNPSLLANKSQFDLYSANAVIYNLIAHCHWAMLNLSALWEDPSSNLLTVVRAVKGVNLFKYSQRNIN</sequence>
<dbReference type="Proteomes" id="UP001333110">
    <property type="component" value="Unassembled WGS sequence"/>
</dbReference>
<keyword evidence="2" id="KW-1185">Reference proteome</keyword>
<dbReference type="AlphaFoldDB" id="A0AAN7MRY8"/>
<accession>A0AAN7MRY8</accession>
<proteinExistence type="predicted"/>
<name>A0AAN7MRY8_MYCAM</name>
<organism evidence="1 2">
    <name type="scientific">Mycteria americana</name>
    <name type="common">Wood stork</name>
    <dbReference type="NCBI Taxonomy" id="33587"/>
    <lineage>
        <taxon>Eukaryota</taxon>
        <taxon>Metazoa</taxon>
        <taxon>Chordata</taxon>
        <taxon>Craniata</taxon>
        <taxon>Vertebrata</taxon>
        <taxon>Euteleostomi</taxon>
        <taxon>Archelosauria</taxon>
        <taxon>Archosauria</taxon>
        <taxon>Dinosauria</taxon>
        <taxon>Saurischia</taxon>
        <taxon>Theropoda</taxon>
        <taxon>Coelurosauria</taxon>
        <taxon>Aves</taxon>
        <taxon>Neognathae</taxon>
        <taxon>Neoaves</taxon>
        <taxon>Aequornithes</taxon>
        <taxon>Ciconiiformes</taxon>
        <taxon>Ciconiidae</taxon>
        <taxon>Mycteria</taxon>
    </lineage>
</organism>
<comment type="caution">
    <text evidence="1">The sequence shown here is derived from an EMBL/GenBank/DDBJ whole genome shotgun (WGS) entry which is preliminary data.</text>
</comment>